<sequence length="205" mass="24237">MAIVKKITDELKAKHKKKYDYYMLRGILPVVRKWPKRTKIAYTSEQKEAQAVFGIISKSTRKIKGRVLKDWINQSFGKRSRWQDTFRGSGMKYWGKYREIPPILLDYQIKWHTPNPELKLLLQKIDAKYGKRETEEIYTTGIIDIADIYEYRKKLWAWICDIKGLRILAPFLVVIVGKEIDFMIAVQRKAGHCIGFSICFECSFY</sequence>
<comment type="caution">
    <text evidence="1">The sequence shown here is derived from an EMBL/GenBank/DDBJ whole genome shotgun (WGS) entry which is preliminary data.</text>
</comment>
<protein>
    <submittedName>
        <fullName evidence="1">Uncharacterized protein</fullName>
    </submittedName>
</protein>
<organism evidence="1">
    <name type="scientific">marine sediment metagenome</name>
    <dbReference type="NCBI Taxonomy" id="412755"/>
    <lineage>
        <taxon>unclassified sequences</taxon>
        <taxon>metagenomes</taxon>
        <taxon>ecological metagenomes</taxon>
    </lineage>
</organism>
<name>X1S4J2_9ZZZZ</name>
<dbReference type="EMBL" id="BARW01000321">
    <property type="protein sequence ID" value="GAI62719.1"/>
    <property type="molecule type" value="Genomic_DNA"/>
</dbReference>
<dbReference type="AlphaFoldDB" id="X1S4J2"/>
<proteinExistence type="predicted"/>
<gene>
    <name evidence="1" type="ORF">S12H4_01565</name>
</gene>
<accession>X1S4J2</accession>
<reference evidence="1" key="1">
    <citation type="journal article" date="2014" name="Front. Microbiol.">
        <title>High frequency of phylogenetically diverse reductive dehalogenase-homologous genes in deep subseafloor sedimentary metagenomes.</title>
        <authorList>
            <person name="Kawai M."/>
            <person name="Futagami T."/>
            <person name="Toyoda A."/>
            <person name="Takaki Y."/>
            <person name="Nishi S."/>
            <person name="Hori S."/>
            <person name="Arai W."/>
            <person name="Tsubouchi T."/>
            <person name="Morono Y."/>
            <person name="Uchiyama I."/>
            <person name="Ito T."/>
            <person name="Fujiyama A."/>
            <person name="Inagaki F."/>
            <person name="Takami H."/>
        </authorList>
    </citation>
    <scope>NUCLEOTIDE SEQUENCE</scope>
    <source>
        <strain evidence="1">Expedition CK06-06</strain>
    </source>
</reference>
<evidence type="ECO:0000313" key="1">
    <source>
        <dbReference type="EMBL" id="GAI62719.1"/>
    </source>
</evidence>